<dbReference type="Proteomes" id="UP000028926">
    <property type="component" value="Chromosome"/>
</dbReference>
<dbReference type="AlphaFoldDB" id="A0A077AY63"/>
<feature type="region of interest" description="Disordered" evidence="1">
    <location>
        <begin position="77"/>
        <end position="173"/>
    </location>
</feature>
<protein>
    <submittedName>
        <fullName evidence="2">Uncharacterized protein</fullName>
    </submittedName>
</protein>
<dbReference type="EMBL" id="CP008941">
    <property type="protein sequence ID" value="AIK95685.1"/>
    <property type="molecule type" value="Genomic_DNA"/>
</dbReference>
<reference evidence="2 3" key="1">
    <citation type="submission" date="2014-07" db="EMBL/GenBank/DDBJ databases">
        <title>Comparative genomic insights into amoeba endosymbionts belonging to the families of Holosporaceae and Candidatus Midichloriaceae within Rickettsiales.</title>
        <authorList>
            <person name="Wang Z."/>
            <person name="Wu M."/>
        </authorList>
    </citation>
    <scope>NUCLEOTIDE SEQUENCE [LARGE SCALE GENOMIC DNA]</scope>
    <source>
        <strain evidence="2">PRA3</strain>
    </source>
</reference>
<feature type="compositionally biased region" description="Basic and acidic residues" evidence="1">
    <location>
        <begin position="123"/>
        <end position="140"/>
    </location>
</feature>
<dbReference type="STRING" id="91604.ID47_01420"/>
<dbReference type="RefSeq" id="WP_038463002.1">
    <property type="nucleotide sequence ID" value="NZ_CP008941.1"/>
</dbReference>
<name>A0A077AY63_9PROT</name>
<gene>
    <name evidence="2" type="ORF">ID47_01420</name>
</gene>
<feature type="compositionally biased region" description="Basic residues" evidence="1">
    <location>
        <begin position="141"/>
        <end position="151"/>
    </location>
</feature>
<dbReference type="HOGENOM" id="CLU_1544823_0_0_5"/>
<evidence type="ECO:0000313" key="3">
    <source>
        <dbReference type="Proteomes" id="UP000028926"/>
    </source>
</evidence>
<dbReference type="KEGG" id="paca:ID47_01420"/>
<accession>A0A077AY63</accession>
<proteinExistence type="predicted"/>
<evidence type="ECO:0000313" key="2">
    <source>
        <dbReference type="EMBL" id="AIK95685.1"/>
    </source>
</evidence>
<feature type="compositionally biased region" description="Basic and acidic residues" evidence="1">
    <location>
        <begin position="88"/>
        <end position="102"/>
    </location>
</feature>
<organism evidence="2 3">
    <name type="scientific">Candidatus Odyssella acanthamoebae</name>
    <dbReference type="NCBI Taxonomy" id="91604"/>
    <lineage>
        <taxon>Bacteria</taxon>
        <taxon>Pseudomonadati</taxon>
        <taxon>Pseudomonadota</taxon>
        <taxon>Alphaproteobacteria</taxon>
        <taxon>Holosporales</taxon>
        <taxon>Candidatus Paracaedibacteraceae</taxon>
        <taxon>Candidatus Odyssella</taxon>
    </lineage>
</organism>
<evidence type="ECO:0000256" key="1">
    <source>
        <dbReference type="SAM" id="MobiDB-lite"/>
    </source>
</evidence>
<keyword evidence="3" id="KW-1185">Reference proteome</keyword>
<sequence>MSLYSKDSIASQLEALSSYPVIRIINLTRTNQAWIIPSLEKNSNLTLQSFSYTPKIEKSARSLPSFRMMEKFLHKLKEKSLPPQLPEENIKRDRDEVSEKLGKSRKKKKTEVSVEGSQTELELTEKKTRTPEKRKIEKETKKNKRKQKRKKKEESIKIGEDNVPELSGEKVSN</sequence>